<accession>A0ABX5PZ01</accession>
<name>A0ABX5PZ01_9FLAO</name>
<dbReference type="RefSeq" id="WP_041567074.1">
    <property type="nucleotide sequence ID" value="NZ_QKZR01000002.1"/>
</dbReference>
<comment type="caution">
    <text evidence="1">The sequence shown here is derived from an EMBL/GenBank/DDBJ whole genome shotgun (WGS) entry which is preliminary data.</text>
</comment>
<evidence type="ECO:0000313" key="2">
    <source>
        <dbReference type="Proteomes" id="UP000248584"/>
    </source>
</evidence>
<gene>
    <name evidence="1" type="ORF">LX97_01895</name>
</gene>
<keyword evidence="2" id="KW-1185">Reference proteome</keyword>
<sequence length="117" mass="13870">MLDKQTFPEFIKHICERPLMYCLGETFNEVSAFINGYSYAKETPISGTDFHRFVCLKNSYPTNYHWAHVIKARSKNDKEALEIMECTILKFCELKLLMNEEELIRYATDNKKIDFEK</sequence>
<proteinExistence type="predicted"/>
<dbReference type="Proteomes" id="UP000248584">
    <property type="component" value="Unassembled WGS sequence"/>
</dbReference>
<dbReference type="EMBL" id="QKZR01000002">
    <property type="protein sequence ID" value="PZX41113.1"/>
    <property type="molecule type" value="Genomic_DNA"/>
</dbReference>
<evidence type="ECO:0000313" key="1">
    <source>
        <dbReference type="EMBL" id="PZX41113.1"/>
    </source>
</evidence>
<protein>
    <submittedName>
        <fullName evidence="1">Uncharacterized protein</fullName>
    </submittedName>
</protein>
<reference evidence="1 2" key="1">
    <citation type="submission" date="2018-06" db="EMBL/GenBank/DDBJ databases">
        <title>Genomic Encyclopedia of Archaeal and Bacterial Type Strains, Phase II (KMG-II): from individual species to whole genera.</title>
        <authorList>
            <person name="Goeker M."/>
        </authorList>
    </citation>
    <scope>NUCLEOTIDE SEQUENCE [LARGE SCALE GENOMIC DNA]</scope>
    <source>
        <strain evidence="1 2">DSM 17205</strain>
    </source>
</reference>
<organism evidence="1 2">
    <name type="scientific">Nonlabens dokdonensis</name>
    <dbReference type="NCBI Taxonomy" id="328515"/>
    <lineage>
        <taxon>Bacteria</taxon>
        <taxon>Pseudomonadati</taxon>
        <taxon>Bacteroidota</taxon>
        <taxon>Flavobacteriia</taxon>
        <taxon>Flavobacteriales</taxon>
        <taxon>Flavobacteriaceae</taxon>
        <taxon>Nonlabens</taxon>
    </lineage>
</organism>